<sequence length="223" mass="24393">MASAVDICNLALSHLGDSATISSIDPPEGSAQAEHCQRFYPLARNSLFEMHNWGFATKRASMALIGTNTIPQWAYTYVQPIDAVNLLAVYAQYAPDDYSEPFPMAYTQTGVTNTGQGLYTPQPFTSESLNDGTAVIYTNVENAILRYTSIVTDSSKYSPLFCDCLSWLLASYLAGAIIKGDAGAAEAKRCYQMFQVGFTRATVSDANQRRTTVQMSTPWMAGR</sequence>
<name>A0A6J5KQ14_9CAUD</name>
<dbReference type="EMBL" id="LR796179">
    <property type="protein sequence ID" value="CAB4124474.1"/>
    <property type="molecule type" value="Genomic_DNA"/>
</dbReference>
<organism evidence="1">
    <name type="scientific">uncultured Caudovirales phage</name>
    <dbReference type="NCBI Taxonomy" id="2100421"/>
    <lineage>
        <taxon>Viruses</taxon>
        <taxon>Duplodnaviria</taxon>
        <taxon>Heunggongvirae</taxon>
        <taxon>Uroviricota</taxon>
        <taxon>Caudoviricetes</taxon>
        <taxon>Peduoviridae</taxon>
        <taxon>Maltschvirus</taxon>
        <taxon>Maltschvirus maltsch</taxon>
    </lineage>
</organism>
<accession>A0A6J5KQ14</accession>
<gene>
    <name evidence="1" type="ORF">UFOVP65_6</name>
</gene>
<proteinExistence type="predicted"/>
<reference evidence="1" key="1">
    <citation type="submission" date="2020-04" db="EMBL/GenBank/DDBJ databases">
        <authorList>
            <person name="Chiriac C."/>
            <person name="Salcher M."/>
            <person name="Ghai R."/>
            <person name="Kavagutti S V."/>
        </authorList>
    </citation>
    <scope>NUCLEOTIDE SEQUENCE</scope>
</reference>
<evidence type="ECO:0000313" key="1">
    <source>
        <dbReference type="EMBL" id="CAB4124474.1"/>
    </source>
</evidence>
<protein>
    <submittedName>
        <fullName evidence="1">Uncharacterized protein</fullName>
    </submittedName>
</protein>